<evidence type="ECO:0000313" key="5">
    <source>
        <dbReference type="Proteomes" id="UP001163046"/>
    </source>
</evidence>
<dbReference type="GO" id="GO:0050660">
    <property type="term" value="F:flavin adenine dinucleotide binding"/>
    <property type="evidence" value="ECO:0007669"/>
    <property type="project" value="TreeGrafter"/>
</dbReference>
<accession>A0A9W9Z265</accession>
<dbReference type="Proteomes" id="UP001163046">
    <property type="component" value="Unassembled WGS sequence"/>
</dbReference>
<dbReference type="OrthoDB" id="3244603at2759"/>
<evidence type="ECO:0000256" key="1">
    <source>
        <dbReference type="ARBA" id="ARBA00022630"/>
    </source>
</evidence>
<dbReference type="InterPro" id="IPR036188">
    <property type="entry name" value="FAD/NAD-bd_sf"/>
</dbReference>
<keyword evidence="1" id="KW-0285">Flavoprotein</keyword>
<sequence>MLATRLRSATPFIAAGLAAGSAAFLGYQACYSTAVHARDENLKAFKDTNVLIIGGGYGGIATAKKLKDQCNVTLIDARDAFHHNMGAQRSSVETGFANKCLIPTDQHLAKTLSEGKLLELIHPSRW</sequence>
<protein>
    <submittedName>
        <fullName evidence="4">Apoptosis-inducing factor 2</fullName>
    </submittedName>
</protein>
<dbReference type="PANTHER" id="PTHR43735">
    <property type="entry name" value="APOPTOSIS-INDUCING FACTOR 1"/>
    <property type="match status" value="1"/>
</dbReference>
<evidence type="ECO:0000256" key="2">
    <source>
        <dbReference type="ARBA" id="ARBA00022827"/>
    </source>
</evidence>
<dbReference type="GO" id="GO:0005737">
    <property type="term" value="C:cytoplasm"/>
    <property type="evidence" value="ECO:0007669"/>
    <property type="project" value="TreeGrafter"/>
</dbReference>
<keyword evidence="5" id="KW-1185">Reference proteome</keyword>
<keyword evidence="3" id="KW-0560">Oxidoreductase</keyword>
<dbReference type="PANTHER" id="PTHR43735:SF3">
    <property type="entry name" value="FERROPTOSIS SUPPRESSOR PROTEIN 1"/>
    <property type="match status" value="1"/>
</dbReference>
<organism evidence="4 5">
    <name type="scientific">Desmophyllum pertusum</name>
    <dbReference type="NCBI Taxonomy" id="174260"/>
    <lineage>
        <taxon>Eukaryota</taxon>
        <taxon>Metazoa</taxon>
        <taxon>Cnidaria</taxon>
        <taxon>Anthozoa</taxon>
        <taxon>Hexacorallia</taxon>
        <taxon>Scleractinia</taxon>
        <taxon>Caryophylliina</taxon>
        <taxon>Caryophylliidae</taxon>
        <taxon>Desmophyllum</taxon>
    </lineage>
</organism>
<dbReference type="SUPFAM" id="SSF51905">
    <property type="entry name" value="FAD/NAD(P)-binding domain"/>
    <property type="match status" value="1"/>
</dbReference>
<comment type="caution">
    <text evidence="4">The sequence shown here is derived from an EMBL/GenBank/DDBJ whole genome shotgun (WGS) entry which is preliminary data.</text>
</comment>
<dbReference type="GO" id="GO:0004174">
    <property type="term" value="F:electron-transferring-flavoprotein dehydrogenase activity"/>
    <property type="evidence" value="ECO:0007669"/>
    <property type="project" value="TreeGrafter"/>
</dbReference>
<keyword evidence="2" id="KW-0274">FAD</keyword>
<evidence type="ECO:0000313" key="4">
    <source>
        <dbReference type="EMBL" id="KAJ7373585.1"/>
    </source>
</evidence>
<dbReference type="EMBL" id="MU826830">
    <property type="protein sequence ID" value="KAJ7373585.1"/>
    <property type="molecule type" value="Genomic_DNA"/>
</dbReference>
<name>A0A9W9Z265_9CNID</name>
<proteinExistence type="predicted"/>
<dbReference type="AlphaFoldDB" id="A0A9W9Z265"/>
<evidence type="ECO:0000256" key="3">
    <source>
        <dbReference type="ARBA" id="ARBA00023002"/>
    </source>
</evidence>
<dbReference type="Gene3D" id="3.50.50.100">
    <property type="match status" value="1"/>
</dbReference>
<gene>
    <name evidence="4" type="primary">AIFM2</name>
    <name evidence="4" type="ORF">OS493_011190</name>
</gene>
<reference evidence="4" key="1">
    <citation type="submission" date="2023-01" db="EMBL/GenBank/DDBJ databases">
        <title>Genome assembly of the deep-sea coral Lophelia pertusa.</title>
        <authorList>
            <person name="Herrera S."/>
            <person name="Cordes E."/>
        </authorList>
    </citation>
    <scope>NUCLEOTIDE SEQUENCE</scope>
    <source>
        <strain evidence="4">USNM1676648</strain>
        <tissue evidence="4">Polyp</tissue>
    </source>
</reference>